<dbReference type="EMBL" id="JAHLEM010000776">
    <property type="protein sequence ID" value="MBU3870474.1"/>
    <property type="molecule type" value="Genomic_DNA"/>
</dbReference>
<dbReference type="InterPro" id="IPR004638">
    <property type="entry name" value="EmrB-like"/>
</dbReference>
<dbReference type="Pfam" id="PF07690">
    <property type="entry name" value="MFS_1"/>
    <property type="match status" value="1"/>
</dbReference>
<evidence type="ECO:0000256" key="1">
    <source>
        <dbReference type="ARBA" id="ARBA00004651"/>
    </source>
</evidence>
<feature type="transmembrane region" description="Helical" evidence="10">
    <location>
        <begin position="358"/>
        <end position="377"/>
    </location>
</feature>
<keyword evidence="13" id="KW-1185">Reference proteome</keyword>
<feature type="transmembrane region" description="Helical" evidence="10">
    <location>
        <begin position="192"/>
        <end position="215"/>
    </location>
</feature>
<feature type="domain" description="Major facilitator superfamily (MFS) profile" evidence="11">
    <location>
        <begin position="39"/>
        <end position="486"/>
    </location>
</feature>
<feature type="compositionally biased region" description="Acidic residues" evidence="9">
    <location>
        <begin position="12"/>
        <end position="22"/>
    </location>
</feature>
<dbReference type="PANTHER" id="PTHR42718:SF9">
    <property type="entry name" value="MAJOR FACILITATOR SUPERFAMILY MULTIDRUG TRANSPORTER MFSC"/>
    <property type="match status" value="1"/>
</dbReference>
<evidence type="ECO:0000256" key="5">
    <source>
        <dbReference type="ARBA" id="ARBA00022692"/>
    </source>
</evidence>
<evidence type="ECO:0000256" key="8">
    <source>
        <dbReference type="ARBA" id="ARBA00023251"/>
    </source>
</evidence>
<keyword evidence="5 10" id="KW-0812">Transmembrane</keyword>
<dbReference type="CDD" id="cd17321">
    <property type="entry name" value="MFS_MMR_MDR_like"/>
    <property type="match status" value="1"/>
</dbReference>
<evidence type="ECO:0000313" key="12">
    <source>
        <dbReference type="EMBL" id="MBU3870474.1"/>
    </source>
</evidence>
<keyword evidence="6 10" id="KW-1133">Transmembrane helix</keyword>
<evidence type="ECO:0000256" key="4">
    <source>
        <dbReference type="ARBA" id="ARBA00022475"/>
    </source>
</evidence>
<dbReference type="InterPro" id="IPR020846">
    <property type="entry name" value="MFS_dom"/>
</dbReference>
<keyword evidence="3" id="KW-0813">Transport</keyword>
<feature type="transmembrane region" description="Helical" evidence="10">
    <location>
        <begin position="37"/>
        <end position="61"/>
    </location>
</feature>
<feature type="transmembrane region" description="Helical" evidence="10">
    <location>
        <begin position="461"/>
        <end position="479"/>
    </location>
</feature>
<comment type="similarity">
    <text evidence="2">Belongs to the major facilitator superfamily. EmrB family.</text>
</comment>
<feature type="transmembrane region" description="Helical" evidence="10">
    <location>
        <begin position="227"/>
        <end position="245"/>
    </location>
</feature>
<feature type="transmembrane region" description="Helical" evidence="10">
    <location>
        <begin position="81"/>
        <end position="97"/>
    </location>
</feature>
<evidence type="ECO:0000256" key="2">
    <source>
        <dbReference type="ARBA" id="ARBA00008537"/>
    </source>
</evidence>
<feature type="transmembrane region" description="Helical" evidence="10">
    <location>
        <begin position="167"/>
        <end position="186"/>
    </location>
</feature>
<sequence length="505" mass="52129">MAGATSQATPGDAEDADDAEDAVGERDGPPPHHRHKWLILGICCISLFMVGLDTTIVNLALPAIQDDLDASPSGLQWTVDSYTVVLASLLMLSGSMADRFGRRRTFQTGLLLFSLGSLLCGLATGTGSLIAFRMVQAMGGAMLNPVAVSIIANTFTDLRERARAIGLWGAVAGVSIALGPVVGGALVDSTGWQAVFWVNLPVAALALVLTALFVPESKAPRPHRLDPVGQLLVIVLFATLTFGIIEGPVRGWGSAQIVGCFTVAAIAAATLIGYELRRAEPLLDVRFFRSPSFSGAIASAVCGFAALAGFLFLNALYLQDVRDFSPLHTGLLTLPMAAMTLVSSPLAGRIVGARGPRIPMVIAGAGTAGCGLLLTRVGADTPIWYLVIAYVAFGIGFGMLDAPLTYSAVSGMPRSQAGVAAAITSTGRQVGAALGVAVLGSVSTARVHGPFATGFPEASHLGWAIMAACGLAIVTLALLTTGPRTRDPAAPTPKPPAARPTERAR</sequence>
<feature type="transmembrane region" description="Helical" evidence="10">
    <location>
        <begin position="383"/>
        <end position="409"/>
    </location>
</feature>
<feature type="region of interest" description="Disordered" evidence="9">
    <location>
        <begin position="484"/>
        <end position="505"/>
    </location>
</feature>
<feature type="transmembrane region" description="Helical" evidence="10">
    <location>
        <begin position="109"/>
        <end position="131"/>
    </location>
</feature>
<evidence type="ECO:0000259" key="11">
    <source>
        <dbReference type="PROSITE" id="PS50850"/>
    </source>
</evidence>
<feature type="transmembrane region" description="Helical" evidence="10">
    <location>
        <begin position="295"/>
        <end position="318"/>
    </location>
</feature>
<proteinExistence type="inferred from homology"/>
<dbReference type="PANTHER" id="PTHR42718">
    <property type="entry name" value="MAJOR FACILITATOR SUPERFAMILY MULTIDRUG TRANSPORTER MFSC"/>
    <property type="match status" value="1"/>
</dbReference>
<evidence type="ECO:0000256" key="10">
    <source>
        <dbReference type="SAM" id="Phobius"/>
    </source>
</evidence>
<accession>A0ABS6CU39</accession>
<comment type="subcellular location">
    <subcellularLocation>
        <location evidence="1">Cell membrane</location>
        <topology evidence="1">Multi-pass membrane protein</topology>
    </subcellularLocation>
</comment>
<dbReference type="PROSITE" id="PS50850">
    <property type="entry name" value="MFS"/>
    <property type="match status" value="1"/>
</dbReference>
<evidence type="ECO:0000256" key="6">
    <source>
        <dbReference type="ARBA" id="ARBA00022989"/>
    </source>
</evidence>
<feature type="transmembrane region" description="Helical" evidence="10">
    <location>
        <begin position="330"/>
        <end position="351"/>
    </location>
</feature>
<evidence type="ECO:0000313" key="13">
    <source>
        <dbReference type="Proteomes" id="UP000720508"/>
    </source>
</evidence>
<evidence type="ECO:0000256" key="3">
    <source>
        <dbReference type="ARBA" id="ARBA00022448"/>
    </source>
</evidence>
<protein>
    <submittedName>
        <fullName evidence="12">MFS transporter</fullName>
    </submittedName>
</protein>
<keyword evidence="8" id="KW-0046">Antibiotic resistance</keyword>
<feature type="region of interest" description="Disordered" evidence="9">
    <location>
        <begin position="1"/>
        <end position="31"/>
    </location>
</feature>
<name>A0ABS6CU39_9ACTN</name>
<dbReference type="NCBIfam" id="TIGR00711">
    <property type="entry name" value="efflux_EmrB"/>
    <property type="match status" value="1"/>
</dbReference>
<evidence type="ECO:0000256" key="7">
    <source>
        <dbReference type="ARBA" id="ARBA00023136"/>
    </source>
</evidence>
<organism evidence="12 13">
    <name type="scientific">Streptomyces niphimycinicus</name>
    <dbReference type="NCBI Taxonomy" id="2842201"/>
    <lineage>
        <taxon>Bacteria</taxon>
        <taxon>Bacillati</taxon>
        <taxon>Actinomycetota</taxon>
        <taxon>Actinomycetes</taxon>
        <taxon>Kitasatosporales</taxon>
        <taxon>Streptomycetaceae</taxon>
        <taxon>Streptomyces</taxon>
    </lineage>
</organism>
<keyword evidence="4" id="KW-1003">Cell membrane</keyword>
<dbReference type="RefSeq" id="WP_216347111.1">
    <property type="nucleotide sequence ID" value="NZ_JAHLEM010000776.1"/>
</dbReference>
<feature type="transmembrane region" description="Helical" evidence="10">
    <location>
        <begin position="251"/>
        <end position="274"/>
    </location>
</feature>
<keyword evidence="7 10" id="KW-0472">Membrane</keyword>
<gene>
    <name evidence="12" type="ORF">KN815_42465</name>
</gene>
<evidence type="ECO:0000256" key="9">
    <source>
        <dbReference type="SAM" id="MobiDB-lite"/>
    </source>
</evidence>
<dbReference type="InterPro" id="IPR011701">
    <property type="entry name" value="MFS"/>
</dbReference>
<comment type="caution">
    <text evidence="12">The sequence shown here is derived from an EMBL/GenBank/DDBJ whole genome shotgun (WGS) entry which is preliminary data.</text>
</comment>
<reference evidence="12 13" key="1">
    <citation type="submission" date="2021-06" db="EMBL/GenBank/DDBJ databases">
        <authorList>
            <person name="Pan X."/>
        </authorList>
    </citation>
    <scope>NUCLEOTIDE SEQUENCE [LARGE SCALE GENOMIC DNA]</scope>
    <source>
        <strain evidence="12 13">4503</strain>
    </source>
</reference>
<dbReference type="Proteomes" id="UP000720508">
    <property type="component" value="Unassembled WGS sequence"/>
</dbReference>